<dbReference type="InterPro" id="IPR019489">
    <property type="entry name" value="Clp_ATPase_C"/>
</dbReference>
<feature type="domain" description="AAA+ ATPase" evidence="5">
    <location>
        <begin position="313"/>
        <end position="468"/>
    </location>
</feature>
<dbReference type="CDD" id="cd00009">
    <property type="entry name" value="AAA"/>
    <property type="match status" value="1"/>
</dbReference>
<keyword evidence="4" id="KW-0472">Membrane</keyword>
<name>A0A1G2F4A3_9BACT</name>
<dbReference type="PRINTS" id="PR00300">
    <property type="entry name" value="CLPPROTEASEA"/>
</dbReference>
<sequence>MFDLRRKNLIYKAIDLERVFPPKLIKALNGLFSVLAIFLFLVLFKPEILGLNIEQAFAFFLLSFCFFMVGVIYLIFLDSLRENFLIKLSLAERISGEVSIKSLNLAEHLDFRVARAAIRANKFCQNRGIVLNVFSIIFYLWQDPRGELIFNKFGLDRNIFKEKLKSELEKIKQDDNINKQEFDSVFEKAASLAINNFHRHIEIRDFLLAAVEECEGFKEIIAGLDMDYDDVNHVTAWEDYLEYDIKKKKQFWRLDNLMKQRGIGKQWAAGYTVNLDKYSVEVTSIIKKQNLSIQLIGHQKEIYAIERILARSGENNVLLVGRAGSGRSTVAYSFAQKVIEGRSFSNLNDKRVLELDMQAVLAGLDTPGEILERLKIIFSEAVSSGNVILVIDEIHNYLGSDRGPAAVDITSVILPYLSSSSFQVIGITTYEGWHKYVENNASVKNLFVKVEVIEPTVEETILILEDMLPGLEVRYKISVSYRVLRDIVKLTERYIQDAPFPEKAIDILTETFVYTAAKGEKAILPEDINKIISERVEVPVGTIQETEREKLLALEQRIHQRIINQEEAVKLISEAMRRARVGIRGGKRPIGSFLFLGPTGVGKTETSKALAEAYYGSAERMIRFDMSEYQEVSSINRLIGSIEIGEPGLFTKAISDNPFSLILLDEIEKAHPNILNLFLQVFDEGWITDAFGKKISLTDCIIIGTSNAGAELIRQKVKEEKNLESFKEDLTDYLLKNGVFKPEFLNRFDAVVIFRPLTHEHLIKIAILMMNDLSKRLLEGMGIRLVVNPDLIEKIVELGYQPEFGARPMRRVIQDEIESRIAKKILEISLKRGDFIEIKANEIGG</sequence>
<keyword evidence="3" id="KW-0143">Chaperone</keyword>
<dbReference type="InterPro" id="IPR003959">
    <property type="entry name" value="ATPase_AAA_core"/>
</dbReference>
<dbReference type="GO" id="GO:0005524">
    <property type="term" value="F:ATP binding"/>
    <property type="evidence" value="ECO:0007669"/>
    <property type="project" value="UniProtKB-KW"/>
</dbReference>
<evidence type="ECO:0000259" key="5">
    <source>
        <dbReference type="SMART" id="SM00382"/>
    </source>
</evidence>
<dbReference type="SUPFAM" id="SSF52540">
    <property type="entry name" value="P-loop containing nucleoside triphosphate hydrolases"/>
    <property type="match status" value="2"/>
</dbReference>
<dbReference type="CDD" id="cd19499">
    <property type="entry name" value="RecA-like_ClpB_Hsp104-like"/>
    <property type="match status" value="1"/>
</dbReference>
<evidence type="ECO:0000313" key="8">
    <source>
        <dbReference type="Proteomes" id="UP000177810"/>
    </source>
</evidence>
<evidence type="ECO:0000313" key="7">
    <source>
        <dbReference type="EMBL" id="OGZ32813.1"/>
    </source>
</evidence>
<dbReference type="Pfam" id="PF00004">
    <property type="entry name" value="AAA"/>
    <property type="match status" value="1"/>
</dbReference>
<keyword evidence="2" id="KW-0067">ATP-binding</keyword>
<dbReference type="InterPro" id="IPR027417">
    <property type="entry name" value="P-loop_NTPase"/>
</dbReference>
<comment type="caution">
    <text evidence="7">The sequence shown here is derived from an EMBL/GenBank/DDBJ whole genome shotgun (WGS) entry which is preliminary data.</text>
</comment>
<keyword evidence="1" id="KW-0547">Nucleotide-binding</keyword>
<dbReference type="Pfam" id="PF07724">
    <property type="entry name" value="AAA_2"/>
    <property type="match status" value="1"/>
</dbReference>
<dbReference type="PANTHER" id="PTHR11638">
    <property type="entry name" value="ATP-DEPENDENT CLP PROTEASE"/>
    <property type="match status" value="1"/>
</dbReference>
<dbReference type="Pfam" id="PF17871">
    <property type="entry name" value="AAA_lid_9"/>
    <property type="match status" value="1"/>
</dbReference>
<keyword evidence="4" id="KW-1133">Transmembrane helix</keyword>
<dbReference type="SMART" id="SM00382">
    <property type="entry name" value="AAA"/>
    <property type="match status" value="2"/>
</dbReference>
<dbReference type="InterPro" id="IPR050130">
    <property type="entry name" value="ClpA_ClpB"/>
</dbReference>
<evidence type="ECO:0000259" key="6">
    <source>
        <dbReference type="SMART" id="SM01086"/>
    </source>
</evidence>
<feature type="transmembrane region" description="Helical" evidence="4">
    <location>
        <begin position="124"/>
        <end position="141"/>
    </location>
</feature>
<feature type="domain" description="AAA+ ATPase" evidence="5">
    <location>
        <begin position="589"/>
        <end position="724"/>
    </location>
</feature>
<organism evidence="7 8">
    <name type="scientific">Candidatus Portnoybacteria bacterium RBG_13_40_8</name>
    <dbReference type="NCBI Taxonomy" id="1801990"/>
    <lineage>
        <taxon>Bacteria</taxon>
        <taxon>Candidatus Portnoyibacteriota</taxon>
    </lineage>
</organism>
<proteinExistence type="predicted"/>
<dbReference type="AlphaFoldDB" id="A0A1G2F4A3"/>
<dbReference type="GO" id="GO:0016887">
    <property type="term" value="F:ATP hydrolysis activity"/>
    <property type="evidence" value="ECO:0007669"/>
    <property type="project" value="InterPro"/>
</dbReference>
<dbReference type="InterPro" id="IPR003593">
    <property type="entry name" value="AAA+_ATPase"/>
</dbReference>
<protein>
    <recommendedName>
        <fullName evidence="9">Clp R domain-containing protein</fullName>
    </recommendedName>
</protein>
<dbReference type="Gene3D" id="1.10.8.60">
    <property type="match status" value="2"/>
</dbReference>
<gene>
    <name evidence="7" type="ORF">A2V69_03225</name>
</gene>
<dbReference type="Gene3D" id="3.40.50.300">
    <property type="entry name" value="P-loop containing nucleotide triphosphate hydrolases"/>
    <property type="match status" value="2"/>
</dbReference>
<feature type="transmembrane region" description="Helical" evidence="4">
    <location>
        <begin position="56"/>
        <end position="77"/>
    </location>
</feature>
<evidence type="ECO:0008006" key="9">
    <source>
        <dbReference type="Google" id="ProtNLM"/>
    </source>
</evidence>
<keyword evidence="4" id="KW-0812">Transmembrane</keyword>
<dbReference type="InterPro" id="IPR001270">
    <property type="entry name" value="ClpA/B"/>
</dbReference>
<accession>A0A1G2F4A3</accession>
<dbReference type="GO" id="GO:0005737">
    <property type="term" value="C:cytoplasm"/>
    <property type="evidence" value="ECO:0007669"/>
    <property type="project" value="TreeGrafter"/>
</dbReference>
<dbReference type="Pfam" id="PF10431">
    <property type="entry name" value="ClpB_D2-small"/>
    <property type="match status" value="1"/>
</dbReference>
<evidence type="ECO:0000256" key="3">
    <source>
        <dbReference type="ARBA" id="ARBA00023186"/>
    </source>
</evidence>
<dbReference type="STRING" id="1801990.A2V69_03225"/>
<evidence type="ECO:0000256" key="4">
    <source>
        <dbReference type="SAM" id="Phobius"/>
    </source>
</evidence>
<dbReference type="Proteomes" id="UP000177810">
    <property type="component" value="Unassembled WGS sequence"/>
</dbReference>
<dbReference type="SMART" id="SM01086">
    <property type="entry name" value="ClpB_D2-small"/>
    <property type="match status" value="1"/>
</dbReference>
<feature type="transmembrane region" description="Helical" evidence="4">
    <location>
        <begin position="27"/>
        <end position="44"/>
    </location>
</feature>
<evidence type="ECO:0000256" key="2">
    <source>
        <dbReference type="ARBA" id="ARBA00022840"/>
    </source>
</evidence>
<dbReference type="EMBL" id="MHMT01000013">
    <property type="protein sequence ID" value="OGZ32813.1"/>
    <property type="molecule type" value="Genomic_DNA"/>
</dbReference>
<dbReference type="GO" id="GO:0034605">
    <property type="term" value="P:cellular response to heat"/>
    <property type="evidence" value="ECO:0007669"/>
    <property type="project" value="TreeGrafter"/>
</dbReference>
<reference evidence="7 8" key="1">
    <citation type="journal article" date="2016" name="Nat. Commun.">
        <title>Thousands of microbial genomes shed light on interconnected biogeochemical processes in an aquifer system.</title>
        <authorList>
            <person name="Anantharaman K."/>
            <person name="Brown C.T."/>
            <person name="Hug L.A."/>
            <person name="Sharon I."/>
            <person name="Castelle C.J."/>
            <person name="Probst A.J."/>
            <person name="Thomas B.C."/>
            <person name="Singh A."/>
            <person name="Wilkins M.J."/>
            <person name="Karaoz U."/>
            <person name="Brodie E.L."/>
            <person name="Williams K.H."/>
            <person name="Hubbard S.S."/>
            <person name="Banfield J.F."/>
        </authorList>
    </citation>
    <scope>NUCLEOTIDE SEQUENCE [LARGE SCALE GENOMIC DNA]</scope>
</reference>
<dbReference type="InterPro" id="IPR041546">
    <property type="entry name" value="ClpA/ClpB_AAA_lid"/>
</dbReference>
<dbReference type="PANTHER" id="PTHR11638:SF175">
    <property type="entry name" value="ATP-DEPENDENT CLP PROTEASE, ATP-BINDING SUBUNIT CLPC"/>
    <property type="match status" value="1"/>
</dbReference>
<evidence type="ECO:0000256" key="1">
    <source>
        <dbReference type="ARBA" id="ARBA00022741"/>
    </source>
</evidence>
<feature type="domain" description="Clp ATPase C-terminal" evidence="6">
    <location>
        <begin position="757"/>
        <end position="845"/>
    </location>
</feature>